<dbReference type="GO" id="GO:0055052">
    <property type="term" value="C:ATP-binding cassette (ABC) transporter complex, substrate-binding subunit-containing"/>
    <property type="evidence" value="ECO:0007669"/>
    <property type="project" value="TreeGrafter"/>
</dbReference>
<evidence type="ECO:0000256" key="3">
    <source>
        <dbReference type="ARBA" id="ARBA00022729"/>
    </source>
</evidence>
<dbReference type="SUPFAM" id="SSF53850">
    <property type="entry name" value="Periplasmic binding protein-like II"/>
    <property type="match status" value="1"/>
</dbReference>
<evidence type="ECO:0000256" key="1">
    <source>
        <dbReference type="ARBA" id="ARBA00008520"/>
    </source>
</evidence>
<evidence type="ECO:0000256" key="2">
    <source>
        <dbReference type="ARBA" id="ARBA00022448"/>
    </source>
</evidence>
<dbReference type="Proteomes" id="UP000033633">
    <property type="component" value="Unassembled WGS sequence"/>
</dbReference>
<evidence type="ECO:0008006" key="7">
    <source>
        <dbReference type="Google" id="ProtNLM"/>
    </source>
</evidence>
<evidence type="ECO:0000313" key="5">
    <source>
        <dbReference type="EMBL" id="KKC98752.1"/>
    </source>
</evidence>
<protein>
    <recommendedName>
        <fullName evidence="7">Sugar ABC transporter substrate-binding protein</fullName>
    </recommendedName>
</protein>
<sequence>MKRKSGITAVSALLGLLVATPISAFAEETLTLWTWRKQERPLWEAVSKAMDDVNIKVEVFKGVDYNSRLRLGLQSDNGPDLFQGRPGASFIDQYASAGVITPLPDTVDLSGISPATLVAATGSDGKVYGVPFAVQTVQIIYNKSIFEKLNLSEPQTPEQFLAVMKTLKENRVIPLEVPGRAGWALAMMSAGLEAGLSGESMQQIASRQSPFTAEAYQQVADTFASWKPYINPSAAAQDYNGMRANVALGDSAMIIDGLWSTSPLSTIAQTDPSVELGLMPIPGHGGKVYAFADGAYLVNANSAKREAADKLLAFTATQEFAQLFADHVGELSTYAEGIRYQGKYQAEAASFVSQHAQPYLTWKGPFNVQYEEIVGPAYQKFLAGKVDAKGLTQEIENGFQAKNL</sequence>
<dbReference type="PANTHER" id="PTHR30061">
    <property type="entry name" value="MALTOSE-BINDING PERIPLASMIC PROTEIN"/>
    <property type="match status" value="1"/>
</dbReference>
<feature type="chain" id="PRO_5002496301" description="Sugar ABC transporter substrate-binding protein" evidence="4">
    <location>
        <begin position="27"/>
        <end position="404"/>
    </location>
</feature>
<dbReference type="Pfam" id="PF01547">
    <property type="entry name" value="SBP_bac_1"/>
    <property type="match status" value="1"/>
</dbReference>
<evidence type="ECO:0000256" key="4">
    <source>
        <dbReference type="SAM" id="SignalP"/>
    </source>
</evidence>
<comment type="similarity">
    <text evidence="1">Belongs to the bacterial solute-binding protein 1 family.</text>
</comment>
<dbReference type="GO" id="GO:0015768">
    <property type="term" value="P:maltose transport"/>
    <property type="evidence" value="ECO:0007669"/>
    <property type="project" value="TreeGrafter"/>
</dbReference>
<dbReference type="AlphaFoldDB" id="A0A0F5V9L0"/>
<accession>A0A0F5V9L0</accession>
<evidence type="ECO:0000313" key="6">
    <source>
        <dbReference type="Proteomes" id="UP000033633"/>
    </source>
</evidence>
<dbReference type="STRING" id="265726.KY46_16635"/>
<dbReference type="GO" id="GO:0042956">
    <property type="term" value="P:maltodextrin transmembrane transport"/>
    <property type="evidence" value="ECO:0007669"/>
    <property type="project" value="TreeGrafter"/>
</dbReference>
<comment type="caution">
    <text evidence="5">The sequence shown here is derived from an EMBL/GenBank/DDBJ whole genome shotgun (WGS) entry which is preliminary data.</text>
</comment>
<dbReference type="OrthoDB" id="5897001at2"/>
<dbReference type="PATRIC" id="fig|265726.11.peg.1596"/>
<dbReference type="EMBL" id="JWYV01000016">
    <property type="protein sequence ID" value="KKC98752.1"/>
    <property type="molecule type" value="Genomic_DNA"/>
</dbReference>
<reference evidence="5 6" key="1">
    <citation type="submission" date="2014-12" db="EMBL/GenBank/DDBJ databases">
        <title>Mercury Reductase activity and rhizosphere competence traits in the genome of root associated Photobacterium halotolerans MELD1.</title>
        <authorList>
            <person name="Mathew D.C."/>
            <person name="Huang C.-C."/>
        </authorList>
    </citation>
    <scope>NUCLEOTIDE SEQUENCE [LARGE SCALE GENOMIC DNA]</scope>
    <source>
        <strain evidence="5 6">MELD1</strain>
    </source>
</reference>
<keyword evidence="6" id="KW-1185">Reference proteome</keyword>
<gene>
    <name evidence="5" type="ORF">KY46_16635</name>
</gene>
<dbReference type="GO" id="GO:1901982">
    <property type="term" value="F:maltose binding"/>
    <property type="evidence" value="ECO:0007669"/>
    <property type="project" value="TreeGrafter"/>
</dbReference>
<keyword evidence="3 4" id="KW-0732">Signal</keyword>
<dbReference type="RefSeq" id="WP_046221748.1">
    <property type="nucleotide sequence ID" value="NZ_JWYV01000016.1"/>
</dbReference>
<feature type="signal peptide" evidence="4">
    <location>
        <begin position="1"/>
        <end position="26"/>
    </location>
</feature>
<organism evidence="5 6">
    <name type="scientific">Photobacterium halotolerans</name>
    <dbReference type="NCBI Taxonomy" id="265726"/>
    <lineage>
        <taxon>Bacteria</taxon>
        <taxon>Pseudomonadati</taxon>
        <taxon>Pseudomonadota</taxon>
        <taxon>Gammaproteobacteria</taxon>
        <taxon>Vibrionales</taxon>
        <taxon>Vibrionaceae</taxon>
        <taxon>Photobacterium</taxon>
    </lineage>
</organism>
<dbReference type="Gene3D" id="3.40.190.10">
    <property type="entry name" value="Periplasmic binding protein-like II"/>
    <property type="match status" value="2"/>
</dbReference>
<proteinExistence type="inferred from homology"/>
<keyword evidence="2" id="KW-0813">Transport</keyword>
<dbReference type="InterPro" id="IPR006059">
    <property type="entry name" value="SBP"/>
</dbReference>
<dbReference type="PANTHER" id="PTHR30061:SF50">
    <property type="entry name" value="MALTOSE_MALTODEXTRIN-BINDING PERIPLASMIC PROTEIN"/>
    <property type="match status" value="1"/>
</dbReference>
<name>A0A0F5V9L0_9GAMM</name>